<accession>A0A7G1PH54</accession>
<keyword evidence="2" id="KW-0472">Membrane</keyword>
<dbReference type="EMBL" id="AP023440">
    <property type="protein sequence ID" value="BCL33290.1"/>
    <property type="molecule type" value="Genomic_DNA"/>
</dbReference>
<feature type="transmembrane region" description="Helical" evidence="2">
    <location>
        <begin position="6"/>
        <end position="25"/>
    </location>
</feature>
<keyword evidence="4" id="KW-1185">Reference proteome</keyword>
<feature type="region of interest" description="Disordered" evidence="1">
    <location>
        <begin position="92"/>
        <end position="111"/>
    </location>
</feature>
<gene>
    <name evidence="3" type="ORF">GCM10017557_81490</name>
</gene>
<name>A0A7G1PH54_9ACTN</name>
<dbReference type="RefSeq" id="WP_246596690.1">
    <property type="nucleotide sequence ID" value="NZ_AP023440.1"/>
</dbReference>
<keyword evidence="2" id="KW-1133">Transmembrane helix</keyword>
<feature type="compositionally biased region" description="Gly residues" evidence="1">
    <location>
        <begin position="174"/>
        <end position="185"/>
    </location>
</feature>
<protein>
    <submittedName>
        <fullName evidence="3">Uncharacterized protein</fullName>
    </submittedName>
</protein>
<dbReference type="Proteomes" id="UP000516444">
    <property type="component" value="Chromosome"/>
</dbReference>
<dbReference type="KEGG" id="sgm:GCM10017557_81490"/>
<organism evidence="3 4">
    <name type="scientific">Streptomyces aurantiacus</name>
    <dbReference type="NCBI Taxonomy" id="47760"/>
    <lineage>
        <taxon>Bacteria</taxon>
        <taxon>Bacillati</taxon>
        <taxon>Actinomycetota</taxon>
        <taxon>Actinomycetes</taxon>
        <taxon>Kitasatosporales</taxon>
        <taxon>Streptomycetaceae</taxon>
        <taxon>Streptomyces</taxon>
        <taxon>Streptomyces aurantiacus group</taxon>
    </lineage>
</organism>
<evidence type="ECO:0000256" key="1">
    <source>
        <dbReference type="SAM" id="MobiDB-lite"/>
    </source>
</evidence>
<evidence type="ECO:0000313" key="4">
    <source>
        <dbReference type="Proteomes" id="UP000516444"/>
    </source>
</evidence>
<keyword evidence="2" id="KW-0812">Transmembrane</keyword>
<evidence type="ECO:0000256" key="2">
    <source>
        <dbReference type="SAM" id="Phobius"/>
    </source>
</evidence>
<feature type="region of interest" description="Disordered" evidence="1">
    <location>
        <begin position="162"/>
        <end position="194"/>
    </location>
</feature>
<evidence type="ECO:0000313" key="3">
    <source>
        <dbReference type="EMBL" id="BCL33290.1"/>
    </source>
</evidence>
<reference evidence="3 4" key="1">
    <citation type="journal article" date="2014" name="Int. J. Syst. Evol. Microbiol.">
        <title>Complete genome sequence of Corynebacterium casei LMG S-19264T (=DSM 44701T), isolated from a smear-ripened cheese.</title>
        <authorList>
            <consortium name="US DOE Joint Genome Institute (JGI-PGF)"/>
            <person name="Walter F."/>
            <person name="Albersmeier A."/>
            <person name="Kalinowski J."/>
            <person name="Ruckert C."/>
        </authorList>
    </citation>
    <scope>NUCLEOTIDE SEQUENCE [LARGE SCALE GENOMIC DNA]</scope>
    <source>
        <strain evidence="3 4">JCM 4677</strain>
    </source>
</reference>
<dbReference type="AlphaFoldDB" id="A0A7G1PH54"/>
<proteinExistence type="predicted"/>
<feature type="transmembrane region" description="Helical" evidence="2">
    <location>
        <begin position="32"/>
        <end position="59"/>
    </location>
</feature>
<sequence length="454" mass="48567">MAVVFGAGAGAGIGILCGMIGLGGAEFRLPLLISLFGFAVLSAVILNKAMSLVVVGIVLPARPAAVFASRPAGHWPVAVNLLAGSTATERSLTAPRRRMPAKSCSTAPTKSTGQAKRQEACILDVSGTAGIRLIEVLRCRRLTVVGRVGWTIRTQRSRERYFTGQPNGCQPLRGSGGMVQGGSGRSEGRPGLEPNRRLLETSGLARAAHTASCGEGGLDPDEVAKEFAALVTGPALRGEDWLLVDADLPEGCLAQVGEWTLERVSPQRLAELRPEGVLGRFRTLALDSDLLDGAAFLHRETAWRPTGTVLPWPVLHAHPQVRFAVPQGVLGLWACEPAHLDAIYYREYGRQTVREFGSVPVEEQSNDGVHFWERRVDGPYRVEPAELAAFTIFMAASGELMATAAAELTAAQKPADRKPSPRAQRLARATEHLVQATHGRTGAITSVTGCWTNW</sequence>